<dbReference type="PROSITE" id="PS00678">
    <property type="entry name" value="WD_REPEATS_1"/>
    <property type="match status" value="1"/>
</dbReference>
<dbReference type="STRING" id="1388766.A0A017S5Z7"/>
<dbReference type="PROSITE" id="PS50294">
    <property type="entry name" value="WD_REPEATS_REGION"/>
    <property type="match status" value="1"/>
</dbReference>
<evidence type="ECO:0000256" key="3">
    <source>
        <dbReference type="PROSITE-ProRule" id="PRU00221"/>
    </source>
</evidence>
<proteinExistence type="predicted"/>
<accession>A0A017S5Z7</accession>
<feature type="repeat" description="WD" evidence="3">
    <location>
        <begin position="127"/>
        <end position="168"/>
    </location>
</feature>
<keyword evidence="2" id="KW-0677">Repeat</keyword>
<evidence type="ECO:0000313" key="5">
    <source>
        <dbReference type="Proteomes" id="UP000019804"/>
    </source>
</evidence>
<evidence type="ECO:0000256" key="1">
    <source>
        <dbReference type="ARBA" id="ARBA00022574"/>
    </source>
</evidence>
<dbReference type="SMART" id="SM00320">
    <property type="entry name" value="WD40"/>
    <property type="match status" value="4"/>
</dbReference>
<dbReference type="OrthoDB" id="538223at2759"/>
<dbReference type="Gene3D" id="2.130.10.10">
    <property type="entry name" value="YVTN repeat-like/Quinoprotein amine dehydrogenase"/>
    <property type="match status" value="2"/>
</dbReference>
<name>A0A017S5Z7_ASPRC</name>
<keyword evidence="5" id="KW-1185">Reference proteome</keyword>
<feature type="repeat" description="WD" evidence="3">
    <location>
        <begin position="211"/>
        <end position="252"/>
    </location>
</feature>
<dbReference type="SUPFAM" id="SSF50998">
    <property type="entry name" value="Quinoprotein alcohol dehydrogenase-like"/>
    <property type="match status" value="1"/>
</dbReference>
<dbReference type="EMBL" id="KK088436">
    <property type="protein sequence ID" value="EYE92463.1"/>
    <property type="molecule type" value="Genomic_DNA"/>
</dbReference>
<gene>
    <name evidence="4" type="ORF">EURHEDRAFT_543394</name>
</gene>
<keyword evidence="1 3" id="KW-0853">WD repeat</keyword>
<dbReference type="PANTHER" id="PTHR19879:SF9">
    <property type="entry name" value="TRANSCRIPTION INITIATION FACTOR TFIID SUBUNIT 5"/>
    <property type="match status" value="1"/>
</dbReference>
<dbReference type="Proteomes" id="UP000019804">
    <property type="component" value="Unassembled WGS sequence"/>
</dbReference>
<organism evidence="4 5">
    <name type="scientific">Aspergillus ruber (strain CBS 135680)</name>
    <dbReference type="NCBI Taxonomy" id="1388766"/>
    <lineage>
        <taxon>Eukaryota</taxon>
        <taxon>Fungi</taxon>
        <taxon>Dikarya</taxon>
        <taxon>Ascomycota</taxon>
        <taxon>Pezizomycotina</taxon>
        <taxon>Eurotiomycetes</taxon>
        <taxon>Eurotiomycetidae</taxon>
        <taxon>Eurotiales</taxon>
        <taxon>Aspergillaceae</taxon>
        <taxon>Aspergillus</taxon>
        <taxon>Aspergillus subgen. Aspergillus</taxon>
    </lineage>
</organism>
<reference evidence="5" key="1">
    <citation type="journal article" date="2014" name="Nat. Commun.">
        <title>Genomic adaptations of the halophilic Dead Sea filamentous fungus Eurotium rubrum.</title>
        <authorList>
            <person name="Kis-Papo T."/>
            <person name="Weig A.R."/>
            <person name="Riley R."/>
            <person name="Persoh D."/>
            <person name="Salamov A."/>
            <person name="Sun H."/>
            <person name="Lipzen A."/>
            <person name="Wasser S.P."/>
            <person name="Rambold G."/>
            <person name="Grigoriev I.V."/>
            <person name="Nevo E."/>
        </authorList>
    </citation>
    <scope>NUCLEOTIDE SEQUENCE [LARGE SCALE GENOMIC DNA]</scope>
    <source>
        <strain evidence="5">CBS 135680</strain>
    </source>
</reference>
<dbReference type="Pfam" id="PF00400">
    <property type="entry name" value="WD40"/>
    <property type="match status" value="2"/>
</dbReference>
<protein>
    <submittedName>
        <fullName evidence="4">WD40 repeat-like protein</fullName>
    </submittedName>
</protein>
<sequence>MADCSFLRLSITPYGYGKQQLAPLCEHLEDTQALSDVCLDVSPYGRWIVMACNEKDIWLTDTQKNIKKGPFKADAEIWDIEANTVLATFDPEDRILSAALLPDDRKVAIAAYETMRLREGDTILQTFAGHTDLIRSAIMSPDGRRLATASEDKAIRLWNVESEALIRLPATYPASMIELIAFLPNCRVVAMTSTDQDVTLWHIDTGTVLHTLQHPSDVEAIGFSPDGGHIATPTAYRIIYLWDWKTRVKLSSCGAGSAQLDYFNEHYNTGSPVLRYSRNVQYDHQ</sequence>
<dbReference type="PROSITE" id="PS50082">
    <property type="entry name" value="WD_REPEATS_2"/>
    <property type="match status" value="2"/>
</dbReference>
<dbReference type="InterPro" id="IPR001680">
    <property type="entry name" value="WD40_rpt"/>
</dbReference>
<dbReference type="HOGENOM" id="CLU_976541_0_0_1"/>
<evidence type="ECO:0000256" key="2">
    <source>
        <dbReference type="ARBA" id="ARBA00022737"/>
    </source>
</evidence>
<dbReference type="GeneID" id="63702539"/>
<dbReference type="PANTHER" id="PTHR19879">
    <property type="entry name" value="TRANSCRIPTION INITIATION FACTOR TFIID"/>
    <property type="match status" value="1"/>
</dbReference>
<dbReference type="InterPro" id="IPR011047">
    <property type="entry name" value="Quinoprotein_ADH-like_sf"/>
</dbReference>
<dbReference type="AlphaFoldDB" id="A0A017S5Z7"/>
<dbReference type="InterPro" id="IPR019775">
    <property type="entry name" value="WD40_repeat_CS"/>
</dbReference>
<dbReference type="InterPro" id="IPR015943">
    <property type="entry name" value="WD40/YVTN_repeat-like_dom_sf"/>
</dbReference>
<dbReference type="RefSeq" id="XP_040636151.1">
    <property type="nucleotide sequence ID" value="XM_040787415.1"/>
</dbReference>
<evidence type="ECO:0000313" key="4">
    <source>
        <dbReference type="EMBL" id="EYE92463.1"/>
    </source>
</evidence>